<comment type="similarity">
    <text evidence="1">Belongs to the OPA3 family.</text>
</comment>
<evidence type="ECO:0008006" key="7">
    <source>
        <dbReference type="Google" id="ProtNLM"/>
    </source>
</evidence>
<evidence type="ECO:0000256" key="3">
    <source>
        <dbReference type="SAM" id="Coils"/>
    </source>
</evidence>
<keyword evidence="6" id="KW-1185">Reference proteome</keyword>
<proteinExistence type="inferred from homology"/>
<feature type="coiled-coil region" evidence="3">
    <location>
        <begin position="106"/>
        <end position="133"/>
    </location>
</feature>
<evidence type="ECO:0000256" key="4">
    <source>
        <dbReference type="SAM" id="MobiDB-lite"/>
    </source>
</evidence>
<protein>
    <recommendedName>
        <fullName evidence="7">OPA3-domain-containing protein</fullName>
    </recommendedName>
</protein>
<dbReference type="Pfam" id="PF07047">
    <property type="entry name" value="OPA3"/>
    <property type="match status" value="1"/>
</dbReference>
<evidence type="ECO:0000313" key="6">
    <source>
        <dbReference type="Proteomes" id="UP001050691"/>
    </source>
</evidence>
<sequence>MASLKLATLAIRTIAKPISNRLKQEAREHPFFRRICVQLAQSMYRTEMRLGTFVLGQPPRAVKPLSETKAIESGATFIAESFLFFVAASLIIAEQWRSSNKETRRREGVSETIEELKRSVKSLEEKVEGIRVGVGIGIGIGDDGDDVDGVVGGGLLDRVKVIERRSEDVMGIVEQLAQYSLYHGWNATTNQNSLEGLSSIPRSVSVIIEPPGKESVEETEVPRTPPSLDSTPSTSPGSTSD</sequence>
<dbReference type="EMBL" id="BPWL01000007">
    <property type="protein sequence ID" value="GJJ11757.1"/>
    <property type="molecule type" value="Genomic_DNA"/>
</dbReference>
<name>A0AAV5ADQ6_9AGAM</name>
<accession>A0AAV5ADQ6</accession>
<dbReference type="GO" id="GO:0019216">
    <property type="term" value="P:regulation of lipid metabolic process"/>
    <property type="evidence" value="ECO:0007669"/>
    <property type="project" value="TreeGrafter"/>
</dbReference>
<keyword evidence="2 3" id="KW-0175">Coiled coil</keyword>
<evidence type="ECO:0000313" key="5">
    <source>
        <dbReference type="EMBL" id="GJJ11757.1"/>
    </source>
</evidence>
<comment type="caution">
    <text evidence="5">The sequence shown here is derived from an EMBL/GenBank/DDBJ whole genome shotgun (WGS) entry which is preliminary data.</text>
</comment>
<dbReference type="AlphaFoldDB" id="A0AAV5ADQ6"/>
<dbReference type="GO" id="GO:0005739">
    <property type="term" value="C:mitochondrion"/>
    <property type="evidence" value="ECO:0007669"/>
    <property type="project" value="TreeGrafter"/>
</dbReference>
<dbReference type="PANTHER" id="PTHR12499">
    <property type="entry name" value="OPTIC ATROPHY 3 PROTEIN OPA3"/>
    <property type="match status" value="1"/>
</dbReference>
<feature type="compositionally biased region" description="Low complexity" evidence="4">
    <location>
        <begin position="226"/>
        <end position="241"/>
    </location>
</feature>
<feature type="region of interest" description="Disordered" evidence="4">
    <location>
        <begin position="210"/>
        <end position="241"/>
    </location>
</feature>
<gene>
    <name evidence="5" type="ORF">Clacol_005995</name>
</gene>
<dbReference type="PANTHER" id="PTHR12499:SF0">
    <property type="entry name" value="OPTIC ATROPHY 3 PROTEIN"/>
    <property type="match status" value="1"/>
</dbReference>
<evidence type="ECO:0000256" key="1">
    <source>
        <dbReference type="ARBA" id="ARBA00007584"/>
    </source>
</evidence>
<dbReference type="Proteomes" id="UP001050691">
    <property type="component" value="Unassembled WGS sequence"/>
</dbReference>
<dbReference type="InterPro" id="IPR010754">
    <property type="entry name" value="OPA3-like"/>
</dbReference>
<evidence type="ECO:0000256" key="2">
    <source>
        <dbReference type="ARBA" id="ARBA00023054"/>
    </source>
</evidence>
<organism evidence="5 6">
    <name type="scientific">Clathrus columnatus</name>
    <dbReference type="NCBI Taxonomy" id="1419009"/>
    <lineage>
        <taxon>Eukaryota</taxon>
        <taxon>Fungi</taxon>
        <taxon>Dikarya</taxon>
        <taxon>Basidiomycota</taxon>
        <taxon>Agaricomycotina</taxon>
        <taxon>Agaricomycetes</taxon>
        <taxon>Phallomycetidae</taxon>
        <taxon>Phallales</taxon>
        <taxon>Clathraceae</taxon>
        <taxon>Clathrus</taxon>
    </lineage>
</organism>
<reference evidence="5" key="1">
    <citation type="submission" date="2021-10" db="EMBL/GenBank/DDBJ databases">
        <title>De novo Genome Assembly of Clathrus columnatus (Basidiomycota, Fungi) Using Illumina and Nanopore Sequence Data.</title>
        <authorList>
            <person name="Ogiso-Tanaka E."/>
            <person name="Itagaki H."/>
            <person name="Hosoya T."/>
            <person name="Hosaka K."/>
        </authorList>
    </citation>
    <scope>NUCLEOTIDE SEQUENCE</scope>
    <source>
        <strain evidence="5">MO-923</strain>
    </source>
</reference>